<feature type="domain" description="FIST" evidence="1">
    <location>
        <begin position="20"/>
        <end position="201"/>
    </location>
</feature>
<dbReference type="InterPro" id="IPR013702">
    <property type="entry name" value="FIST_domain_N"/>
</dbReference>
<keyword evidence="4" id="KW-1185">Reference proteome</keyword>
<dbReference type="PANTHER" id="PTHR40252:SF2">
    <property type="entry name" value="BLR0328 PROTEIN"/>
    <property type="match status" value="1"/>
</dbReference>
<evidence type="ECO:0000259" key="2">
    <source>
        <dbReference type="SMART" id="SM01204"/>
    </source>
</evidence>
<dbReference type="EMBL" id="JACSRA010000019">
    <property type="protein sequence ID" value="MBD7912111.1"/>
    <property type="molecule type" value="Genomic_DNA"/>
</dbReference>
<dbReference type="Pfam" id="PF08495">
    <property type="entry name" value="FIST"/>
    <property type="match status" value="1"/>
</dbReference>
<evidence type="ECO:0000313" key="4">
    <source>
        <dbReference type="Proteomes" id="UP000627781"/>
    </source>
</evidence>
<feature type="domain" description="FIST C-domain" evidence="2">
    <location>
        <begin position="202"/>
        <end position="330"/>
    </location>
</feature>
<comment type="caution">
    <text evidence="3">The sequence shown here is derived from an EMBL/GenBank/DDBJ whole genome shotgun (WGS) entry which is preliminary data.</text>
</comment>
<dbReference type="Pfam" id="PF10442">
    <property type="entry name" value="FIST_C"/>
    <property type="match status" value="1"/>
</dbReference>
<dbReference type="Proteomes" id="UP000627781">
    <property type="component" value="Unassembled WGS sequence"/>
</dbReference>
<accession>A0ABR8PVB3</accession>
<dbReference type="SMART" id="SM00897">
    <property type="entry name" value="FIST"/>
    <property type="match status" value="1"/>
</dbReference>
<protein>
    <submittedName>
        <fullName evidence="3">FIST C-terminal domain-containing protein</fullName>
    </submittedName>
</protein>
<sequence>MEVFKFLSAEETISYLNENNSYGYVVFCEPEKVLELNKKVNDNVVLCSTSGEYTYDGFESHVFTGFQYDLQEVEVVEVLYPPIKSLEKLNGAYNKVKDNENALALLLCDGLSGVEESIVTTFFFAKENFKIIGGSAGDYTEFKETLIYIGKKKVHSVALFFNSKKKTQIVKENIYKPTGIKLLVTDADPINRVVKTFNNNNASTEYAKALGITESELSSHFMNNPLGKIGKDNIYIASPMKVNENKSITFYCQMLPNTFVELLEPMDPISMLQNTISEIKFKPKFTLALNCILRSIKFQNEGLWKNFDHELLRFCKNTTGFICYGEQFYKHHFNQTMVLLAME</sequence>
<dbReference type="PANTHER" id="PTHR40252">
    <property type="entry name" value="BLR0328 PROTEIN"/>
    <property type="match status" value="1"/>
</dbReference>
<evidence type="ECO:0000313" key="3">
    <source>
        <dbReference type="EMBL" id="MBD7912111.1"/>
    </source>
</evidence>
<name>A0ABR8PVB3_9CLOT</name>
<dbReference type="SMART" id="SM01204">
    <property type="entry name" value="FIST_C"/>
    <property type="match status" value="1"/>
</dbReference>
<gene>
    <name evidence="3" type="ORF">H9661_12160</name>
</gene>
<proteinExistence type="predicted"/>
<evidence type="ECO:0000259" key="1">
    <source>
        <dbReference type="SMART" id="SM00897"/>
    </source>
</evidence>
<reference evidence="3 4" key="1">
    <citation type="submission" date="2020-08" db="EMBL/GenBank/DDBJ databases">
        <title>A Genomic Blueprint of the Chicken Gut Microbiome.</title>
        <authorList>
            <person name="Gilroy R."/>
            <person name="Ravi A."/>
            <person name="Getino M."/>
            <person name="Pursley I."/>
            <person name="Horton D.L."/>
            <person name="Alikhan N.-F."/>
            <person name="Baker D."/>
            <person name="Gharbi K."/>
            <person name="Hall N."/>
            <person name="Watson M."/>
            <person name="Adriaenssens E.M."/>
            <person name="Foster-Nyarko E."/>
            <person name="Jarju S."/>
            <person name="Secka A."/>
            <person name="Antonio M."/>
            <person name="Oren A."/>
            <person name="Chaudhuri R."/>
            <person name="La Ragione R.M."/>
            <person name="Hildebrand F."/>
            <person name="Pallen M.J."/>
        </authorList>
    </citation>
    <scope>NUCLEOTIDE SEQUENCE [LARGE SCALE GENOMIC DNA]</scope>
    <source>
        <strain evidence="3 4">Sa3CVN1</strain>
    </source>
</reference>
<dbReference type="RefSeq" id="WP_143317245.1">
    <property type="nucleotide sequence ID" value="NZ_JACSRA010000019.1"/>
</dbReference>
<organism evidence="3 4">
    <name type="scientific">Clostridium cibarium</name>
    <dbReference type="NCBI Taxonomy" id="2762247"/>
    <lineage>
        <taxon>Bacteria</taxon>
        <taxon>Bacillati</taxon>
        <taxon>Bacillota</taxon>
        <taxon>Clostridia</taxon>
        <taxon>Eubacteriales</taxon>
        <taxon>Clostridiaceae</taxon>
        <taxon>Clostridium</taxon>
    </lineage>
</organism>
<dbReference type="InterPro" id="IPR019494">
    <property type="entry name" value="FIST_C"/>
</dbReference>